<gene>
    <name evidence="1" type="ORF">DA73_0400038235</name>
</gene>
<organism evidence="1 2">
    <name type="scientific">Tolypothrix bouteillei VB521301</name>
    <dbReference type="NCBI Taxonomy" id="1479485"/>
    <lineage>
        <taxon>Bacteria</taxon>
        <taxon>Bacillati</taxon>
        <taxon>Cyanobacteriota</taxon>
        <taxon>Cyanophyceae</taxon>
        <taxon>Nostocales</taxon>
        <taxon>Tolypothrichaceae</taxon>
        <taxon>Tolypothrix</taxon>
    </lineage>
</organism>
<comment type="caution">
    <text evidence="1">The sequence shown here is derived from an EMBL/GenBank/DDBJ whole genome shotgun (WGS) entry which is preliminary data.</text>
</comment>
<sequence>MNSCPCCTDQLLRHVRSQGIYWFCPTCRQEMPSFTREAKKINLLEMNLKNACKVTEYYINSAIKAEQVFA</sequence>
<accession>A0A8S9SVY5</accession>
<protein>
    <submittedName>
        <fullName evidence="1">Uncharacterized protein</fullName>
    </submittedName>
</protein>
<proteinExistence type="predicted"/>
<reference evidence="1" key="1">
    <citation type="journal article" date="2015" name="Genome Announc.">
        <title>Draft Genome Sequence of Tolypothrix boutellei Strain VB521301.</title>
        <authorList>
            <person name="Chandrababunaidu M.M."/>
            <person name="Singh D."/>
            <person name="Sen D."/>
            <person name="Bhan S."/>
            <person name="Das S."/>
            <person name="Gupta A."/>
            <person name="Adhikary S.P."/>
            <person name="Tripathy S."/>
        </authorList>
    </citation>
    <scope>NUCLEOTIDE SEQUENCE</scope>
    <source>
        <strain evidence="1">VB521301</strain>
    </source>
</reference>
<dbReference type="RefSeq" id="WP_050045470.1">
    <property type="nucleotide sequence ID" value="NZ_JHEG04000001.1"/>
</dbReference>
<evidence type="ECO:0000313" key="1">
    <source>
        <dbReference type="EMBL" id="KAF3884058.1"/>
    </source>
</evidence>
<dbReference type="EMBL" id="JHEG04000001">
    <property type="protein sequence ID" value="KAF3884058.1"/>
    <property type="molecule type" value="Genomic_DNA"/>
</dbReference>
<dbReference type="Proteomes" id="UP000029738">
    <property type="component" value="Unassembled WGS sequence"/>
</dbReference>
<evidence type="ECO:0000313" key="2">
    <source>
        <dbReference type="Proteomes" id="UP000029738"/>
    </source>
</evidence>
<keyword evidence="2" id="KW-1185">Reference proteome</keyword>
<dbReference type="AlphaFoldDB" id="A0A8S9SVY5"/>
<reference evidence="1" key="2">
    <citation type="submission" date="2019-11" db="EMBL/GenBank/DDBJ databases">
        <title>Improved Assembly of Tolypothrix boutellei genome.</title>
        <authorList>
            <person name="Sarangi A.N."/>
            <person name="Mukherjee M."/>
            <person name="Ghosh S."/>
            <person name="Singh D."/>
            <person name="Das A."/>
            <person name="Kant S."/>
            <person name="Prusty A."/>
            <person name="Tripathy S."/>
        </authorList>
    </citation>
    <scope>NUCLEOTIDE SEQUENCE</scope>
    <source>
        <strain evidence="1">VB521301</strain>
    </source>
</reference>
<name>A0A8S9SVY5_9CYAN</name>